<dbReference type="CDD" id="cd02241">
    <property type="entry name" value="cupin_OxOx"/>
    <property type="match status" value="1"/>
</dbReference>
<dbReference type="InterPro" id="IPR019780">
    <property type="entry name" value="Germin_Mn-BS"/>
</dbReference>
<keyword evidence="5 8" id="KW-0479">Metal-binding</keyword>
<evidence type="ECO:0000256" key="8">
    <source>
        <dbReference type="PIRSR" id="PIRSR601929-1"/>
    </source>
</evidence>
<keyword evidence="6 10" id="KW-1015">Disulfide bond</keyword>
<evidence type="ECO:0000259" key="12">
    <source>
        <dbReference type="SMART" id="SM00835"/>
    </source>
</evidence>
<organism evidence="13 14">
    <name type="scientific">Zostera marina</name>
    <name type="common">Eelgrass</name>
    <dbReference type="NCBI Taxonomy" id="29655"/>
    <lineage>
        <taxon>Eukaryota</taxon>
        <taxon>Viridiplantae</taxon>
        <taxon>Streptophyta</taxon>
        <taxon>Embryophyta</taxon>
        <taxon>Tracheophyta</taxon>
        <taxon>Spermatophyta</taxon>
        <taxon>Magnoliopsida</taxon>
        <taxon>Liliopsida</taxon>
        <taxon>Zosteraceae</taxon>
        <taxon>Zostera</taxon>
    </lineage>
</organism>
<feature type="domain" description="Cupin type-1" evidence="12">
    <location>
        <begin position="67"/>
        <end position="217"/>
    </location>
</feature>
<dbReference type="SUPFAM" id="SSF51182">
    <property type="entry name" value="RmlC-like cupins"/>
    <property type="match status" value="1"/>
</dbReference>
<evidence type="ECO:0000256" key="10">
    <source>
        <dbReference type="PIRSR" id="PIRSR601929-3"/>
    </source>
</evidence>
<comment type="subcellular location">
    <subcellularLocation>
        <location evidence="1 11">Secreted</location>
        <location evidence="1 11">Extracellular space</location>
        <location evidence="1 11">Apoplast</location>
    </subcellularLocation>
</comment>
<feature type="signal peptide" evidence="11">
    <location>
        <begin position="1"/>
        <end position="27"/>
    </location>
</feature>
<dbReference type="GO" id="GO:0030145">
    <property type="term" value="F:manganese ion binding"/>
    <property type="evidence" value="ECO:0007669"/>
    <property type="project" value="UniProtKB-UniRule"/>
</dbReference>
<feature type="binding site" evidence="9">
    <location>
        <position position="117"/>
    </location>
    <ligand>
        <name>Mn(2+)</name>
        <dbReference type="ChEBI" id="CHEBI:29035"/>
    </ligand>
</feature>
<reference evidence="14" key="1">
    <citation type="journal article" date="2016" name="Nature">
        <title>The genome of the seagrass Zostera marina reveals angiosperm adaptation to the sea.</title>
        <authorList>
            <person name="Olsen J.L."/>
            <person name="Rouze P."/>
            <person name="Verhelst B."/>
            <person name="Lin Y.-C."/>
            <person name="Bayer T."/>
            <person name="Collen J."/>
            <person name="Dattolo E."/>
            <person name="De Paoli E."/>
            <person name="Dittami S."/>
            <person name="Maumus F."/>
            <person name="Michel G."/>
            <person name="Kersting A."/>
            <person name="Lauritano C."/>
            <person name="Lohaus R."/>
            <person name="Toepel M."/>
            <person name="Tonon T."/>
            <person name="Vanneste K."/>
            <person name="Amirebrahimi M."/>
            <person name="Brakel J."/>
            <person name="Bostroem C."/>
            <person name="Chovatia M."/>
            <person name="Grimwood J."/>
            <person name="Jenkins J.W."/>
            <person name="Jueterbock A."/>
            <person name="Mraz A."/>
            <person name="Stam W.T."/>
            <person name="Tice H."/>
            <person name="Bornberg-Bauer E."/>
            <person name="Green P.J."/>
            <person name="Pearson G.A."/>
            <person name="Procaccini G."/>
            <person name="Duarte C.M."/>
            <person name="Schmutz J."/>
            <person name="Reusch T.B.H."/>
            <person name="Van de Peer Y."/>
        </authorList>
    </citation>
    <scope>NUCLEOTIDE SEQUENCE [LARGE SCALE GENOMIC DNA]</scope>
    <source>
        <strain evidence="14">cv. Finnish</strain>
    </source>
</reference>
<dbReference type="InterPro" id="IPR006045">
    <property type="entry name" value="Cupin_1"/>
</dbReference>
<evidence type="ECO:0000256" key="4">
    <source>
        <dbReference type="ARBA" id="ARBA00022525"/>
    </source>
</evidence>
<dbReference type="EMBL" id="LFYR01000861">
    <property type="protein sequence ID" value="KMZ68196.1"/>
    <property type="molecule type" value="Genomic_DNA"/>
</dbReference>
<keyword evidence="11" id="KW-0732">Signal</keyword>
<dbReference type="Gene3D" id="2.60.120.10">
    <property type="entry name" value="Jelly Rolls"/>
    <property type="match status" value="1"/>
</dbReference>
<comment type="similarity">
    <text evidence="2 11">Belongs to the germin family.</text>
</comment>
<feature type="chain" id="PRO_5019617698" description="Germin-like protein" evidence="11">
    <location>
        <begin position="28"/>
        <end position="224"/>
    </location>
</feature>
<feature type="binding site" evidence="9">
    <location>
        <position position="163"/>
    </location>
    <ligand>
        <name>Mn(2+)</name>
        <dbReference type="ChEBI" id="CHEBI:29035"/>
    </ligand>
</feature>
<evidence type="ECO:0000256" key="2">
    <source>
        <dbReference type="ARBA" id="ARBA00007456"/>
    </source>
</evidence>
<keyword evidence="7 8" id="KW-0464">Manganese</keyword>
<keyword evidence="14" id="KW-1185">Reference proteome</keyword>
<evidence type="ECO:0000313" key="14">
    <source>
        <dbReference type="Proteomes" id="UP000036987"/>
    </source>
</evidence>
<evidence type="ECO:0000256" key="1">
    <source>
        <dbReference type="ARBA" id="ARBA00004271"/>
    </source>
</evidence>
<feature type="binding site" evidence="8">
    <location>
        <position position="117"/>
    </location>
    <ligand>
        <name>oxalate</name>
        <dbReference type="ChEBI" id="CHEBI:30623"/>
    </ligand>
</feature>
<dbReference type="Pfam" id="PF00190">
    <property type="entry name" value="Cupin_1"/>
    <property type="match status" value="1"/>
</dbReference>
<evidence type="ECO:0000256" key="5">
    <source>
        <dbReference type="ARBA" id="ARBA00022723"/>
    </source>
</evidence>
<feature type="binding site" evidence="9">
    <location>
        <position position="115"/>
    </location>
    <ligand>
        <name>Mn(2+)</name>
        <dbReference type="ChEBI" id="CHEBI:29035"/>
    </ligand>
</feature>
<evidence type="ECO:0000256" key="7">
    <source>
        <dbReference type="ARBA" id="ARBA00023211"/>
    </source>
</evidence>
<keyword evidence="3 11" id="KW-0052">Apoplast</keyword>
<evidence type="ECO:0000256" key="3">
    <source>
        <dbReference type="ARBA" id="ARBA00022523"/>
    </source>
</evidence>
<gene>
    <name evidence="13" type="ORF">ZOSMA_248G00360</name>
</gene>
<dbReference type="STRING" id="29655.A0A0K9PGX6"/>
<keyword evidence="4 11" id="KW-0964">Secreted</keyword>
<evidence type="ECO:0000313" key="13">
    <source>
        <dbReference type="EMBL" id="KMZ68196.1"/>
    </source>
</evidence>
<feature type="binding site" evidence="8">
    <location>
        <position position="112"/>
    </location>
    <ligand>
        <name>oxalate</name>
        <dbReference type="ChEBI" id="CHEBI:30623"/>
    </ligand>
</feature>
<dbReference type="InterPro" id="IPR011051">
    <property type="entry name" value="RmlC_Cupin_sf"/>
</dbReference>
<dbReference type="SMART" id="SM00835">
    <property type="entry name" value="Cupin_1"/>
    <property type="match status" value="1"/>
</dbReference>
<dbReference type="OrthoDB" id="1921208at2759"/>
<dbReference type="PRINTS" id="PR00325">
    <property type="entry name" value="GERMIN"/>
</dbReference>
<comment type="caution">
    <text evidence="13">The sequence shown here is derived from an EMBL/GenBank/DDBJ whole genome shotgun (WGS) entry which is preliminary data.</text>
</comment>
<sequence>MNNMTCSSFFVLYFVFALASLLHGSLAYDPSPLQDFCIADLDSSEYVNGFPCNDRSSATVEDFIYSENILKRRPPTTAIGTTVTEVTVNQYPALNTQGLSMERIDYDAYGINPPHIHPRASELLTVLNGTIYAGFVTSPPESRLFAKILCAGEVILFPYAQIHFQINVGNDIASAISSLSSQFPGVVRVADTVFGSNPPILKALLARSFRLRKNTIARLQKSFS</sequence>
<dbReference type="PROSITE" id="PS00725">
    <property type="entry name" value="GERMIN"/>
    <property type="match status" value="1"/>
</dbReference>
<evidence type="ECO:0000256" key="9">
    <source>
        <dbReference type="PIRSR" id="PIRSR601929-2"/>
    </source>
</evidence>
<dbReference type="OMA" id="MERIDYD"/>
<dbReference type="Proteomes" id="UP000036987">
    <property type="component" value="Unassembled WGS sequence"/>
</dbReference>
<evidence type="ECO:0000256" key="6">
    <source>
        <dbReference type="ARBA" id="ARBA00023157"/>
    </source>
</evidence>
<feature type="binding site" evidence="8">
    <location>
        <position position="122"/>
    </location>
    <ligand>
        <name>oxalate</name>
        <dbReference type="ChEBI" id="CHEBI:30623"/>
    </ligand>
</feature>
<dbReference type="InterPro" id="IPR014710">
    <property type="entry name" value="RmlC-like_jellyroll"/>
</dbReference>
<proteinExistence type="inferred from homology"/>
<accession>A0A0K9PGX6</accession>
<feature type="binding site" evidence="9">
    <location>
        <position position="122"/>
    </location>
    <ligand>
        <name>Mn(2+)</name>
        <dbReference type="ChEBI" id="CHEBI:29035"/>
    </ligand>
</feature>
<dbReference type="GO" id="GO:0048046">
    <property type="term" value="C:apoplast"/>
    <property type="evidence" value="ECO:0007669"/>
    <property type="project" value="UniProtKB-SubCell"/>
</dbReference>
<dbReference type="FunFam" id="2.60.120.10:FF:000005">
    <property type="entry name" value="Germin-like protein subfamily 1 member 8"/>
    <property type="match status" value="1"/>
</dbReference>
<name>A0A0K9PGX6_ZOSMR</name>
<feature type="disulfide bond" evidence="10">
    <location>
        <begin position="37"/>
        <end position="52"/>
    </location>
</feature>
<dbReference type="AlphaFoldDB" id="A0A0K9PGX6"/>
<dbReference type="InterPro" id="IPR001929">
    <property type="entry name" value="Germin"/>
</dbReference>
<evidence type="ECO:0000256" key="11">
    <source>
        <dbReference type="RuleBase" id="RU366015"/>
    </source>
</evidence>
<dbReference type="PANTHER" id="PTHR31238">
    <property type="entry name" value="GERMIN-LIKE PROTEIN SUBFAMILY 3 MEMBER 3"/>
    <property type="match status" value="1"/>
</dbReference>
<protein>
    <recommendedName>
        <fullName evidence="11">Germin-like protein</fullName>
    </recommendedName>
</protein>